<proteinExistence type="predicted"/>
<organism evidence="1 2">
    <name type="scientific">Mycobacterium saskatchewanense</name>
    <dbReference type="NCBI Taxonomy" id="220927"/>
    <lineage>
        <taxon>Bacteria</taxon>
        <taxon>Bacillati</taxon>
        <taxon>Actinomycetota</taxon>
        <taxon>Actinomycetes</taxon>
        <taxon>Mycobacteriales</taxon>
        <taxon>Mycobacteriaceae</taxon>
        <taxon>Mycobacterium</taxon>
        <taxon>Mycobacterium simiae complex</taxon>
    </lineage>
</organism>
<sequence>MSSSGGGMVDGMQIFDNRASNGSGLFGKRGVGGIVDRGGAEAIAVPSAQVAPFFALMKRGPREAMISNTGAVPAPP</sequence>
<evidence type="ECO:0000313" key="2">
    <source>
        <dbReference type="Proteomes" id="UP000193387"/>
    </source>
</evidence>
<keyword evidence="2" id="KW-1185">Reference proteome</keyword>
<reference evidence="1 2" key="1">
    <citation type="submission" date="2016-01" db="EMBL/GenBank/DDBJ databases">
        <title>The new phylogeny of the genus Mycobacterium.</title>
        <authorList>
            <person name="Tarcisio F."/>
            <person name="Conor M."/>
            <person name="Antonella G."/>
            <person name="Elisabetta G."/>
            <person name="Giulia F.S."/>
            <person name="Sara T."/>
            <person name="Anna F."/>
            <person name="Clotilde B."/>
            <person name="Roberto B."/>
            <person name="Veronica D.S."/>
            <person name="Fabio R."/>
            <person name="Monica P."/>
            <person name="Olivier J."/>
            <person name="Enrico T."/>
            <person name="Nicola S."/>
        </authorList>
    </citation>
    <scope>NUCLEOTIDE SEQUENCE [LARGE SCALE GENOMIC DNA]</scope>
    <source>
        <strain evidence="1 2">DSM 44616</strain>
    </source>
</reference>
<name>A0AAJ3TV61_9MYCO</name>
<comment type="caution">
    <text evidence="1">The sequence shown here is derived from an EMBL/GenBank/DDBJ whole genome shotgun (WGS) entry which is preliminary data.</text>
</comment>
<dbReference type="AlphaFoldDB" id="A0AAJ3TV61"/>
<dbReference type="Proteomes" id="UP000193387">
    <property type="component" value="Unassembled WGS sequence"/>
</dbReference>
<gene>
    <name evidence="1" type="ORF">AWC23_13630</name>
</gene>
<dbReference type="EMBL" id="LQPR01000028">
    <property type="protein sequence ID" value="ORW71790.1"/>
    <property type="molecule type" value="Genomic_DNA"/>
</dbReference>
<accession>A0AAJ3TV61</accession>
<protein>
    <submittedName>
        <fullName evidence="1">Uncharacterized protein</fullName>
    </submittedName>
</protein>
<evidence type="ECO:0000313" key="1">
    <source>
        <dbReference type="EMBL" id="ORW71790.1"/>
    </source>
</evidence>